<reference evidence="2 4" key="1">
    <citation type="journal article" date="2017" name="Nature">
        <title>The sunflower genome provides insights into oil metabolism, flowering and Asterid evolution.</title>
        <authorList>
            <person name="Badouin H."/>
            <person name="Gouzy J."/>
            <person name="Grassa C.J."/>
            <person name="Murat F."/>
            <person name="Staton S.E."/>
            <person name="Cottret L."/>
            <person name="Lelandais-Briere C."/>
            <person name="Owens G.L."/>
            <person name="Carrere S."/>
            <person name="Mayjonade B."/>
            <person name="Legrand L."/>
            <person name="Gill N."/>
            <person name="Kane N.C."/>
            <person name="Bowers J.E."/>
            <person name="Hubner S."/>
            <person name="Bellec A."/>
            <person name="Berard A."/>
            <person name="Berges H."/>
            <person name="Blanchet N."/>
            <person name="Boniface M.C."/>
            <person name="Brunel D."/>
            <person name="Catrice O."/>
            <person name="Chaidir N."/>
            <person name="Claudel C."/>
            <person name="Donnadieu C."/>
            <person name="Faraut T."/>
            <person name="Fievet G."/>
            <person name="Helmstetter N."/>
            <person name="King M."/>
            <person name="Knapp S.J."/>
            <person name="Lai Z."/>
            <person name="Le Paslier M.C."/>
            <person name="Lippi Y."/>
            <person name="Lorenzon L."/>
            <person name="Mandel J.R."/>
            <person name="Marage G."/>
            <person name="Marchand G."/>
            <person name="Marquand E."/>
            <person name="Bret-Mestries E."/>
            <person name="Morien E."/>
            <person name="Nambeesan S."/>
            <person name="Nguyen T."/>
            <person name="Pegot-Espagnet P."/>
            <person name="Pouilly N."/>
            <person name="Raftis F."/>
            <person name="Sallet E."/>
            <person name="Schiex T."/>
            <person name="Thomas J."/>
            <person name="Vandecasteele C."/>
            <person name="Vares D."/>
            <person name="Vear F."/>
            <person name="Vautrin S."/>
            <person name="Crespi M."/>
            <person name="Mangin B."/>
            <person name="Burke J.M."/>
            <person name="Salse J."/>
            <person name="Munos S."/>
            <person name="Vincourt P."/>
            <person name="Rieseberg L.H."/>
            <person name="Langlade N.B."/>
        </authorList>
    </citation>
    <scope>NUCLEOTIDE SEQUENCE [LARGE SCALE GENOMIC DNA]</scope>
    <source>
        <strain evidence="4">cv. SF193</strain>
        <tissue evidence="2">Leaves</tissue>
    </source>
</reference>
<feature type="compositionally biased region" description="Basic and acidic residues" evidence="1">
    <location>
        <begin position="26"/>
        <end position="37"/>
    </location>
</feature>
<dbReference type="Proteomes" id="UP000215914">
    <property type="component" value="Chromosome 15"/>
</dbReference>
<organism evidence="3 4">
    <name type="scientific">Helianthus annuus</name>
    <name type="common">Common sunflower</name>
    <dbReference type="NCBI Taxonomy" id="4232"/>
    <lineage>
        <taxon>Eukaryota</taxon>
        <taxon>Viridiplantae</taxon>
        <taxon>Streptophyta</taxon>
        <taxon>Embryophyta</taxon>
        <taxon>Tracheophyta</taxon>
        <taxon>Spermatophyta</taxon>
        <taxon>Magnoliopsida</taxon>
        <taxon>eudicotyledons</taxon>
        <taxon>Gunneridae</taxon>
        <taxon>Pentapetalae</taxon>
        <taxon>asterids</taxon>
        <taxon>campanulids</taxon>
        <taxon>Asterales</taxon>
        <taxon>Asteraceae</taxon>
        <taxon>Asteroideae</taxon>
        <taxon>Heliantheae alliance</taxon>
        <taxon>Heliantheae</taxon>
        <taxon>Helianthus</taxon>
    </lineage>
</organism>
<reference evidence="3" key="2">
    <citation type="submission" date="2017-02" db="EMBL/GenBank/DDBJ databases">
        <title>Sunflower complete genome.</title>
        <authorList>
            <person name="Langlade N."/>
            <person name="Munos S."/>
        </authorList>
    </citation>
    <scope>NUCLEOTIDE SEQUENCE [LARGE SCALE GENOMIC DNA]</scope>
    <source>
        <tissue evidence="3">Leaves</tissue>
    </source>
</reference>
<evidence type="ECO:0000313" key="2">
    <source>
        <dbReference type="EMBL" id="KAF5764225.1"/>
    </source>
</evidence>
<gene>
    <name evidence="3" type="ORF">HannXRQ_Chr15g0477261</name>
    <name evidence="2" type="ORF">HanXRQr2_Chr15g0689531</name>
</gene>
<reference evidence="2" key="3">
    <citation type="submission" date="2020-06" db="EMBL/GenBank/DDBJ databases">
        <title>Helianthus annuus Genome sequencing and assembly Release 2.</title>
        <authorList>
            <person name="Gouzy J."/>
            <person name="Langlade N."/>
            <person name="Munos S."/>
        </authorList>
    </citation>
    <scope>NUCLEOTIDE SEQUENCE</scope>
    <source>
        <tissue evidence="2">Leaves</tissue>
    </source>
</reference>
<evidence type="ECO:0000313" key="4">
    <source>
        <dbReference type="Proteomes" id="UP000215914"/>
    </source>
</evidence>
<dbReference type="Gramene" id="mRNA:HanXRQr2_Chr15g0689531">
    <property type="protein sequence ID" value="mRNA:HanXRQr2_Chr15g0689531"/>
    <property type="gene ID" value="HanXRQr2_Chr15g0689531"/>
</dbReference>
<dbReference type="AlphaFoldDB" id="A0A251S8B5"/>
<feature type="compositionally biased region" description="Polar residues" evidence="1">
    <location>
        <begin position="1"/>
        <end position="10"/>
    </location>
</feature>
<proteinExistence type="predicted"/>
<name>A0A251S8B5_HELAN</name>
<dbReference type="InParanoid" id="A0A251S8B5"/>
<dbReference type="EMBL" id="MNCJ02000330">
    <property type="protein sequence ID" value="KAF5764225.1"/>
    <property type="molecule type" value="Genomic_DNA"/>
</dbReference>
<accession>A0A251S8B5</accession>
<protein>
    <submittedName>
        <fullName evidence="3">Uncharacterized protein</fullName>
    </submittedName>
</protein>
<evidence type="ECO:0000256" key="1">
    <source>
        <dbReference type="SAM" id="MobiDB-lite"/>
    </source>
</evidence>
<sequence length="67" mass="7510">MEANNATMEGTRNHNKNDNIRSLSEIAKEERWSDQDPPHCVAQSAHSGSSRLISIHFHLLTGDGIRK</sequence>
<dbReference type="EMBL" id="CM007904">
    <property type="protein sequence ID" value="OTF94908.1"/>
    <property type="molecule type" value="Genomic_DNA"/>
</dbReference>
<keyword evidence="4" id="KW-1185">Reference proteome</keyword>
<feature type="region of interest" description="Disordered" evidence="1">
    <location>
        <begin position="1"/>
        <end position="47"/>
    </location>
</feature>
<evidence type="ECO:0000313" key="3">
    <source>
        <dbReference type="EMBL" id="OTF94908.1"/>
    </source>
</evidence>